<dbReference type="InterPro" id="IPR011545">
    <property type="entry name" value="DEAD/DEAH_box_helicase_dom"/>
</dbReference>
<dbReference type="Pfam" id="PF03880">
    <property type="entry name" value="DbpA"/>
    <property type="match status" value="1"/>
</dbReference>
<organism evidence="11 12">
    <name type="scientific">Saliniradius amylolyticus</name>
    <dbReference type="NCBI Taxonomy" id="2183582"/>
    <lineage>
        <taxon>Bacteria</taxon>
        <taxon>Pseudomonadati</taxon>
        <taxon>Pseudomonadota</taxon>
        <taxon>Gammaproteobacteria</taxon>
        <taxon>Alteromonadales</taxon>
        <taxon>Alteromonadaceae</taxon>
        <taxon>Saliniradius</taxon>
    </lineage>
</organism>
<dbReference type="InterPro" id="IPR050079">
    <property type="entry name" value="DEAD_box_RNA_helicase"/>
</dbReference>
<comment type="similarity">
    <text evidence="5 7">Belongs to the DEAD box helicase family.</text>
</comment>
<dbReference type="EMBL" id="CP029347">
    <property type="protein sequence ID" value="AWL13073.1"/>
    <property type="molecule type" value="Genomic_DNA"/>
</dbReference>
<dbReference type="SMART" id="SM00487">
    <property type="entry name" value="DEXDc"/>
    <property type="match status" value="1"/>
</dbReference>
<reference evidence="11 12" key="1">
    <citation type="submission" date="2018-05" db="EMBL/GenBank/DDBJ databases">
        <title>Salinimonas sp. HMF8227 Genome sequencing and assembly.</title>
        <authorList>
            <person name="Kang H."/>
            <person name="Kang J."/>
            <person name="Cha I."/>
            <person name="Kim H."/>
            <person name="Joh K."/>
        </authorList>
    </citation>
    <scope>NUCLEOTIDE SEQUENCE [LARGE SCALE GENOMIC DNA]</scope>
    <source>
        <strain evidence="11 12">HMF8227</strain>
    </source>
</reference>
<dbReference type="KEGG" id="salh:HMF8227_02621"/>
<dbReference type="Gene3D" id="3.30.70.330">
    <property type="match status" value="1"/>
</dbReference>
<dbReference type="PROSITE" id="PS00039">
    <property type="entry name" value="DEAD_ATP_HELICASE"/>
    <property type="match status" value="1"/>
</dbReference>
<dbReference type="AlphaFoldDB" id="A0A2S2E612"/>
<accession>A0A2S2E612</accession>
<evidence type="ECO:0000313" key="12">
    <source>
        <dbReference type="Proteomes" id="UP000245728"/>
    </source>
</evidence>
<evidence type="ECO:0000256" key="7">
    <source>
        <dbReference type="RuleBase" id="RU000492"/>
    </source>
</evidence>
<dbReference type="InterPro" id="IPR014001">
    <property type="entry name" value="Helicase_ATP-bd"/>
</dbReference>
<evidence type="ECO:0000259" key="10">
    <source>
        <dbReference type="PROSITE" id="PS51195"/>
    </source>
</evidence>
<dbReference type="PROSITE" id="PS51195">
    <property type="entry name" value="Q_MOTIF"/>
    <property type="match status" value="1"/>
</dbReference>
<evidence type="ECO:0000256" key="3">
    <source>
        <dbReference type="ARBA" id="ARBA00022806"/>
    </source>
</evidence>
<dbReference type="GO" id="GO:0005829">
    <property type="term" value="C:cytosol"/>
    <property type="evidence" value="ECO:0007669"/>
    <property type="project" value="TreeGrafter"/>
</dbReference>
<feature type="domain" description="Helicase C-terminal" evidence="9">
    <location>
        <begin position="215"/>
        <end position="380"/>
    </location>
</feature>
<feature type="short sequence motif" description="Q motif" evidence="6">
    <location>
        <begin position="3"/>
        <end position="31"/>
    </location>
</feature>
<proteinExistence type="inferred from homology"/>
<feature type="domain" description="Helicase ATP-binding" evidence="8">
    <location>
        <begin position="34"/>
        <end position="205"/>
    </location>
</feature>
<dbReference type="SUPFAM" id="SSF52540">
    <property type="entry name" value="P-loop containing nucleoside triphosphate hydrolases"/>
    <property type="match status" value="1"/>
</dbReference>
<evidence type="ECO:0000256" key="4">
    <source>
        <dbReference type="ARBA" id="ARBA00022840"/>
    </source>
</evidence>
<sequence length="459" mass="51110">MSQLFSQLPLKPELKSSLERLEYQRMTPIQQQSLPAMLEGHDMLAQAQTGSGKTAAFGLALLNAIHIEPREVQALVLCPTRELAEQVSEELRRLGRSLANLRVLAVYGGEAIGPQIKSLQSGAHIVVGTPGRVQDLLSKRKLDLSLCHQFVLDEADRMLDMGFRDEIIAVSEHLPVQHQTLLFSATYPQDIEKISARLQHQPKRVRLEPVHQEHKIQQWCYKIEPEFRWQAVINLLTHFTPDSAMVFCNTKKDCAELADELAQQGFSVAELQGDMEQHQRQAALVRFSNGSATVLVATDVAARGLDISGVGLVVNAQMSANADTHIHRIGRTGRAEATGMAISLFDESERRLLEVIEDHLDQTLPEKRITQVRFNRRNILPAPYVTLQLNAGKKSKIRPGDIVGTLTQQADIPAEDLGDIKVAANHAYVAVKQRSVKRALAQFREGKVKGKRVKATKLK</sequence>
<keyword evidence="1 7" id="KW-0547">Nucleotide-binding</keyword>
<dbReference type="Proteomes" id="UP000245728">
    <property type="component" value="Chromosome"/>
</dbReference>
<evidence type="ECO:0000256" key="6">
    <source>
        <dbReference type="PROSITE-ProRule" id="PRU00552"/>
    </source>
</evidence>
<gene>
    <name evidence="11" type="primary">dbpA</name>
    <name evidence="11" type="ORF">HMF8227_02621</name>
</gene>
<dbReference type="InterPro" id="IPR014014">
    <property type="entry name" value="RNA_helicase_DEAD_Q_motif"/>
</dbReference>
<dbReference type="OrthoDB" id="9805696at2"/>
<dbReference type="Pfam" id="PF00271">
    <property type="entry name" value="Helicase_C"/>
    <property type="match status" value="1"/>
</dbReference>
<keyword evidence="4 7" id="KW-0067">ATP-binding</keyword>
<dbReference type="PANTHER" id="PTHR47959:SF1">
    <property type="entry name" value="ATP-DEPENDENT RNA HELICASE DBPA"/>
    <property type="match status" value="1"/>
</dbReference>
<keyword evidence="3 7" id="KW-0347">Helicase</keyword>
<dbReference type="CDD" id="cd18787">
    <property type="entry name" value="SF2_C_DEAD"/>
    <property type="match status" value="1"/>
</dbReference>
<evidence type="ECO:0000259" key="9">
    <source>
        <dbReference type="PROSITE" id="PS51194"/>
    </source>
</evidence>
<dbReference type="GO" id="GO:0016787">
    <property type="term" value="F:hydrolase activity"/>
    <property type="evidence" value="ECO:0007669"/>
    <property type="project" value="UniProtKB-KW"/>
</dbReference>
<dbReference type="InterPro" id="IPR027417">
    <property type="entry name" value="P-loop_NTPase"/>
</dbReference>
<dbReference type="InterPro" id="IPR001650">
    <property type="entry name" value="Helicase_C-like"/>
</dbReference>
<dbReference type="InterPro" id="IPR000629">
    <property type="entry name" value="RNA-helicase_DEAD-box_CS"/>
</dbReference>
<evidence type="ECO:0000256" key="5">
    <source>
        <dbReference type="ARBA" id="ARBA00038437"/>
    </source>
</evidence>
<dbReference type="GO" id="GO:0003676">
    <property type="term" value="F:nucleic acid binding"/>
    <property type="evidence" value="ECO:0007669"/>
    <property type="project" value="InterPro"/>
</dbReference>
<dbReference type="PANTHER" id="PTHR47959">
    <property type="entry name" value="ATP-DEPENDENT RNA HELICASE RHLE-RELATED"/>
    <property type="match status" value="1"/>
</dbReference>
<dbReference type="GO" id="GO:0005524">
    <property type="term" value="F:ATP binding"/>
    <property type="evidence" value="ECO:0007669"/>
    <property type="project" value="UniProtKB-KW"/>
</dbReference>
<dbReference type="SMART" id="SM00490">
    <property type="entry name" value="HELICc"/>
    <property type="match status" value="1"/>
</dbReference>
<evidence type="ECO:0000259" key="8">
    <source>
        <dbReference type="PROSITE" id="PS51192"/>
    </source>
</evidence>
<dbReference type="EC" id="3.6.4.13" evidence="11"/>
<keyword evidence="2 7" id="KW-0378">Hydrolase</keyword>
<dbReference type="InterPro" id="IPR012677">
    <property type="entry name" value="Nucleotide-bd_a/b_plait_sf"/>
</dbReference>
<dbReference type="NCBIfam" id="NF008744">
    <property type="entry name" value="PRK11776.1"/>
    <property type="match status" value="1"/>
</dbReference>
<evidence type="ECO:0000256" key="2">
    <source>
        <dbReference type="ARBA" id="ARBA00022801"/>
    </source>
</evidence>
<name>A0A2S2E612_9ALTE</name>
<dbReference type="InterPro" id="IPR005580">
    <property type="entry name" value="DbpA/CsdA_RNA-bd_dom"/>
</dbReference>
<dbReference type="PROSITE" id="PS51194">
    <property type="entry name" value="HELICASE_CTER"/>
    <property type="match status" value="1"/>
</dbReference>
<dbReference type="RefSeq" id="WP_109340594.1">
    <property type="nucleotide sequence ID" value="NZ_CP029347.1"/>
</dbReference>
<dbReference type="GO" id="GO:0003724">
    <property type="term" value="F:RNA helicase activity"/>
    <property type="evidence" value="ECO:0007669"/>
    <property type="project" value="UniProtKB-EC"/>
</dbReference>
<dbReference type="Gene3D" id="3.40.50.300">
    <property type="entry name" value="P-loop containing nucleotide triphosphate hydrolases"/>
    <property type="match status" value="2"/>
</dbReference>
<protein>
    <submittedName>
        <fullName evidence="11">RNA helicase</fullName>
        <ecNumber evidence="11">3.6.4.13</ecNumber>
    </submittedName>
</protein>
<keyword evidence="12" id="KW-1185">Reference proteome</keyword>
<dbReference type="CDD" id="cd00268">
    <property type="entry name" value="DEADc"/>
    <property type="match status" value="1"/>
</dbReference>
<feature type="domain" description="DEAD-box RNA helicase Q" evidence="10">
    <location>
        <begin position="3"/>
        <end position="31"/>
    </location>
</feature>
<dbReference type="Pfam" id="PF00270">
    <property type="entry name" value="DEAD"/>
    <property type="match status" value="1"/>
</dbReference>
<evidence type="ECO:0000256" key="1">
    <source>
        <dbReference type="ARBA" id="ARBA00022741"/>
    </source>
</evidence>
<dbReference type="PROSITE" id="PS51192">
    <property type="entry name" value="HELICASE_ATP_BIND_1"/>
    <property type="match status" value="1"/>
</dbReference>
<evidence type="ECO:0000313" key="11">
    <source>
        <dbReference type="EMBL" id="AWL13073.1"/>
    </source>
</evidence>
<dbReference type="InterPro" id="IPR044742">
    <property type="entry name" value="DEAD/DEAH_RhlB"/>
</dbReference>